<dbReference type="InterPro" id="IPR036390">
    <property type="entry name" value="WH_DNA-bd_sf"/>
</dbReference>
<dbReference type="GO" id="GO:0045892">
    <property type="term" value="P:negative regulation of DNA-templated transcription"/>
    <property type="evidence" value="ECO:0007669"/>
    <property type="project" value="InterPro"/>
</dbReference>
<keyword evidence="5 12" id="KW-0378">Hydrolase</keyword>
<comment type="similarity">
    <text evidence="1 12">Belongs to the peptidase S24 family.</text>
</comment>
<evidence type="ECO:0000256" key="10">
    <source>
        <dbReference type="ARBA" id="ARBA00023204"/>
    </source>
</evidence>
<comment type="caution">
    <text evidence="14">The sequence shown here is derived from an EMBL/GenBank/DDBJ whole genome shotgun (WGS) entry which is preliminary data.</text>
</comment>
<dbReference type="Proteomes" id="UP000034471">
    <property type="component" value="Unassembled WGS sequence"/>
</dbReference>
<dbReference type="GO" id="GO:0003677">
    <property type="term" value="F:DNA binding"/>
    <property type="evidence" value="ECO:0007669"/>
    <property type="project" value="UniProtKB-KW"/>
</dbReference>
<evidence type="ECO:0000256" key="9">
    <source>
        <dbReference type="ARBA" id="ARBA00023163"/>
    </source>
</evidence>
<evidence type="ECO:0000256" key="8">
    <source>
        <dbReference type="ARBA" id="ARBA00023125"/>
    </source>
</evidence>
<protein>
    <submittedName>
        <fullName evidence="14">Prophage repressor</fullName>
    </submittedName>
</protein>
<reference evidence="14 15" key="1">
    <citation type="journal article" date="2015" name="Nature">
        <title>rRNA introns, odd ribosomes, and small enigmatic genomes across a large radiation of phyla.</title>
        <authorList>
            <person name="Brown C.T."/>
            <person name="Hug L.A."/>
            <person name="Thomas B.C."/>
            <person name="Sharon I."/>
            <person name="Castelle C.J."/>
            <person name="Singh A."/>
            <person name="Wilkins M.J."/>
            <person name="Williams K.H."/>
            <person name="Banfield J.F."/>
        </authorList>
    </citation>
    <scope>NUCLEOTIDE SEQUENCE [LARGE SCALE GENOMIC DNA]</scope>
</reference>
<dbReference type="InterPro" id="IPR015927">
    <property type="entry name" value="Peptidase_S24_S26A/B/C"/>
</dbReference>
<dbReference type="Gene3D" id="2.10.109.10">
    <property type="entry name" value="Umud Fragment, subunit A"/>
    <property type="match status" value="1"/>
</dbReference>
<keyword evidence="6 12" id="KW-0068">Autocatalytic cleavage</keyword>
<evidence type="ECO:0000256" key="2">
    <source>
        <dbReference type="ARBA" id="ARBA00022491"/>
    </source>
</evidence>
<keyword evidence="8" id="KW-0238">DNA-binding</keyword>
<dbReference type="Pfam" id="PF00717">
    <property type="entry name" value="Peptidase_S24"/>
    <property type="match status" value="1"/>
</dbReference>
<evidence type="ECO:0000256" key="3">
    <source>
        <dbReference type="ARBA" id="ARBA00022705"/>
    </source>
</evidence>
<dbReference type="CDD" id="cd06529">
    <property type="entry name" value="S24_LexA-like"/>
    <property type="match status" value="1"/>
</dbReference>
<dbReference type="Gene3D" id="1.10.10.10">
    <property type="entry name" value="Winged helix-like DNA-binding domain superfamily/Winged helix DNA-binding domain"/>
    <property type="match status" value="1"/>
</dbReference>
<dbReference type="PRINTS" id="PR00726">
    <property type="entry name" value="LEXASERPTASE"/>
</dbReference>
<evidence type="ECO:0000256" key="5">
    <source>
        <dbReference type="ARBA" id="ARBA00022801"/>
    </source>
</evidence>
<organism evidence="14 15">
    <name type="scientific">Candidatus Roizmanbacteria bacterium GW2011_GWA2_37_7</name>
    <dbReference type="NCBI Taxonomy" id="1618481"/>
    <lineage>
        <taxon>Bacteria</taxon>
        <taxon>Candidatus Roizmaniibacteriota</taxon>
    </lineage>
</organism>
<dbReference type="InterPro" id="IPR036388">
    <property type="entry name" value="WH-like_DNA-bd_sf"/>
</dbReference>
<evidence type="ECO:0000256" key="11">
    <source>
        <dbReference type="ARBA" id="ARBA00023236"/>
    </source>
</evidence>
<dbReference type="PANTHER" id="PTHR33516:SF2">
    <property type="entry name" value="LEXA REPRESSOR-RELATED"/>
    <property type="match status" value="1"/>
</dbReference>
<dbReference type="AlphaFoldDB" id="A0A0G0H5R5"/>
<dbReference type="InterPro" id="IPR006200">
    <property type="entry name" value="LexA"/>
</dbReference>
<dbReference type="SUPFAM" id="SSF51306">
    <property type="entry name" value="LexA/Signal peptidase"/>
    <property type="match status" value="1"/>
</dbReference>
<dbReference type="SUPFAM" id="SSF46785">
    <property type="entry name" value="Winged helix' DNA-binding domain"/>
    <property type="match status" value="1"/>
</dbReference>
<keyword evidence="3" id="KW-0235">DNA replication</keyword>
<keyword evidence="2" id="KW-0678">Repressor</keyword>
<feature type="domain" description="Peptidase S24/S26A/S26B/S26C" evidence="13">
    <location>
        <begin position="67"/>
        <end position="179"/>
    </location>
</feature>
<keyword evidence="10" id="KW-0234">DNA repair</keyword>
<accession>A0A0G0H5R5</accession>
<keyword evidence="4" id="KW-0227">DNA damage</keyword>
<keyword evidence="9" id="KW-0804">Transcription</keyword>
<evidence type="ECO:0000256" key="12">
    <source>
        <dbReference type="RuleBase" id="RU003991"/>
    </source>
</evidence>
<evidence type="ECO:0000256" key="6">
    <source>
        <dbReference type="ARBA" id="ARBA00022813"/>
    </source>
</evidence>
<dbReference type="GO" id="GO:0009432">
    <property type="term" value="P:SOS response"/>
    <property type="evidence" value="ECO:0007669"/>
    <property type="project" value="UniProtKB-KW"/>
</dbReference>
<dbReference type="InterPro" id="IPR039418">
    <property type="entry name" value="LexA-like"/>
</dbReference>
<evidence type="ECO:0000256" key="7">
    <source>
        <dbReference type="ARBA" id="ARBA00023015"/>
    </source>
</evidence>
<dbReference type="EMBL" id="LBTJ01000034">
    <property type="protein sequence ID" value="KKQ37482.1"/>
    <property type="molecule type" value="Genomic_DNA"/>
</dbReference>
<evidence type="ECO:0000313" key="14">
    <source>
        <dbReference type="EMBL" id="KKQ37482.1"/>
    </source>
</evidence>
<sequence>MEQDILTPLKKFFRTNRRLPSYSEMLKIFKVASKRTIYQYIQELVDEGFIQKVKGKLAPTKRFFGIPLLGNIQAGYPLLAEQSKNYLTLDEYFIEKPDSSFLLRVTGDSMINAGIFEGDLVVVEQKGIWGEGDIVLAEIDNEWTLKILKKTNGKAYLEAANPAYPPFYPRQELKIHGIVRAVLRKMGRQIN</sequence>
<dbReference type="GO" id="GO:0006260">
    <property type="term" value="P:DNA replication"/>
    <property type="evidence" value="ECO:0007669"/>
    <property type="project" value="UniProtKB-KW"/>
</dbReference>
<dbReference type="PANTHER" id="PTHR33516">
    <property type="entry name" value="LEXA REPRESSOR"/>
    <property type="match status" value="1"/>
</dbReference>
<keyword evidence="11" id="KW-0742">SOS response</keyword>
<proteinExistence type="inferred from homology"/>
<dbReference type="GO" id="GO:0006281">
    <property type="term" value="P:DNA repair"/>
    <property type="evidence" value="ECO:0007669"/>
    <property type="project" value="UniProtKB-KW"/>
</dbReference>
<evidence type="ECO:0000256" key="4">
    <source>
        <dbReference type="ARBA" id="ARBA00022763"/>
    </source>
</evidence>
<dbReference type="GO" id="GO:0004252">
    <property type="term" value="F:serine-type endopeptidase activity"/>
    <property type="evidence" value="ECO:0007669"/>
    <property type="project" value="InterPro"/>
</dbReference>
<keyword evidence="7" id="KW-0805">Transcription regulation</keyword>
<dbReference type="InterPro" id="IPR006197">
    <property type="entry name" value="Peptidase_S24_LexA"/>
</dbReference>
<dbReference type="NCBIfam" id="TIGR00498">
    <property type="entry name" value="lexA"/>
    <property type="match status" value="1"/>
</dbReference>
<evidence type="ECO:0000256" key="1">
    <source>
        <dbReference type="ARBA" id="ARBA00007484"/>
    </source>
</evidence>
<dbReference type="InterPro" id="IPR050077">
    <property type="entry name" value="LexA_repressor"/>
</dbReference>
<dbReference type="STRING" id="1618481.US54_C0034G0004"/>
<dbReference type="InterPro" id="IPR036286">
    <property type="entry name" value="LexA/Signal_pep-like_sf"/>
</dbReference>
<name>A0A0G0H5R5_9BACT</name>
<gene>
    <name evidence="14" type="ORF">US54_C0034G0004</name>
</gene>
<evidence type="ECO:0000313" key="15">
    <source>
        <dbReference type="Proteomes" id="UP000034471"/>
    </source>
</evidence>
<evidence type="ECO:0000259" key="13">
    <source>
        <dbReference type="Pfam" id="PF00717"/>
    </source>
</evidence>